<dbReference type="NCBIfam" id="TIGR01099">
    <property type="entry name" value="galU"/>
    <property type="match status" value="1"/>
</dbReference>
<evidence type="ECO:0000256" key="2">
    <source>
        <dbReference type="ARBA" id="ARBA00012415"/>
    </source>
</evidence>
<dbReference type="CDD" id="cd02541">
    <property type="entry name" value="UGPase_prokaryotic"/>
    <property type="match status" value="1"/>
</dbReference>
<evidence type="ECO:0000313" key="10">
    <source>
        <dbReference type="Proteomes" id="UP000054977"/>
    </source>
</evidence>
<comment type="caution">
    <text evidence="9">The sequence shown here is derived from an EMBL/GenBank/DDBJ whole genome shotgun (WGS) entry which is preliminary data.</text>
</comment>
<comment type="catalytic activity">
    <reaction evidence="6 7">
        <text>alpha-D-glucose 1-phosphate + UTP + H(+) = UDP-alpha-D-glucose + diphosphate</text>
        <dbReference type="Rhea" id="RHEA:19889"/>
        <dbReference type="ChEBI" id="CHEBI:15378"/>
        <dbReference type="ChEBI" id="CHEBI:33019"/>
        <dbReference type="ChEBI" id="CHEBI:46398"/>
        <dbReference type="ChEBI" id="CHEBI:58601"/>
        <dbReference type="ChEBI" id="CHEBI:58885"/>
        <dbReference type="EC" id="2.7.7.9"/>
    </reaction>
</comment>
<protein>
    <recommendedName>
        <fullName evidence="3 7">UTP--glucose-1-phosphate uridylyltransferase</fullName>
        <ecNumber evidence="2 7">2.7.7.9</ecNumber>
    </recommendedName>
    <alternativeName>
        <fullName evidence="7">UDP-glucose pyrophosphorylase</fullName>
    </alternativeName>
</protein>
<reference evidence="9" key="1">
    <citation type="submission" date="2016-01" db="EMBL/GenBank/DDBJ databases">
        <authorList>
            <person name="Peeters C."/>
        </authorList>
    </citation>
    <scope>NUCLEOTIDE SEQUENCE [LARGE SCALE GENOMIC DNA]</scope>
    <source>
        <strain evidence="9">LMG 22934</strain>
    </source>
</reference>
<dbReference type="InterPro" id="IPR005771">
    <property type="entry name" value="GalU_uridylyltTrfase_bac/arc"/>
</dbReference>
<dbReference type="InterPro" id="IPR029044">
    <property type="entry name" value="Nucleotide-diphossugar_trans"/>
</dbReference>
<evidence type="ECO:0000256" key="7">
    <source>
        <dbReference type="RuleBase" id="RU361259"/>
    </source>
</evidence>
<dbReference type="SUPFAM" id="SSF53448">
    <property type="entry name" value="Nucleotide-diphospho-sugar transferases"/>
    <property type="match status" value="1"/>
</dbReference>
<dbReference type="GO" id="GO:0006011">
    <property type="term" value="P:UDP-alpha-D-glucose metabolic process"/>
    <property type="evidence" value="ECO:0007669"/>
    <property type="project" value="InterPro"/>
</dbReference>
<dbReference type="InterPro" id="IPR005835">
    <property type="entry name" value="NTP_transferase_dom"/>
</dbReference>
<dbReference type="AlphaFoldDB" id="A0A158H4J9"/>
<evidence type="ECO:0000256" key="1">
    <source>
        <dbReference type="ARBA" id="ARBA00006890"/>
    </source>
</evidence>
<comment type="similarity">
    <text evidence="1 7">Belongs to the UDPGP type 2 family.</text>
</comment>
<dbReference type="EC" id="2.7.7.9" evidence="2 7"/>
<evidence type="ECO:0000256" key="5">
    <source>
        <dbReference type="ARBA" id="ARBA00022695"/>
    </source>
</evidence>
<keyword evidence="4 7" id="KW-0808">Transferase</keyword>
<dbReference type="GO" id="GO:0003983">
    <property type="term" value="F:UTP:glucose-1-phosphate uridylyltransferase activity"/>
    <property type="evidence" value="ECO:0007669"/>
    <property type="project" value="UniProtKB-EC"/>
</dbReference>
<dbReference type="PANTHER" id="PTHR43197">
    <property type="entry name" value="UTP--GLUCOSE-1-PHOSPHATE URIDYLYLTRANSFERASE"/>
    <property type="match status" value="1"/>
</dbReference>
<dbReference type="RefSeq" id="WP_087667789.1">
    <property type="nucleotide sequence ID" value="NZ_FCNW02000012.1"/>
</dbReference>
<evidence type="ECO:0000256" key="6">
    <source>
        <dbReference type="ARBA" id="ARBA00048128"/>
    </source>
</evidence>
<dbReference type="OrthoDB" id="9813880at2"/>
<name>A0A158H4J9_9BURK</name>
<keyword evidence="10" id="KW-1185">Reference proteome</keyword>
<evidence type="ECO:0000256" key="4">
    <source>
        <dbReference type="ARBA" id="ARBA00022679"/>
    </source>
</evidence>
<dbReference type="Pfam" id="PF00483">
    <property type="entry name" value="NTP_transferase"/>
    <property type="match status" value="1"/>
</dbReference>
<feature type="domain" description="Nucleotidyl transferase" evidence="8">
    <location>
        <begin position="11"/>
        <end position="267"/>
    </location>
</feature>
<accession>A0A158H4J9</accession>
<dbReference type="STRING" id="326474.AWB65_02888"/>
<dbReference type="EMBL" id="FCNW02000012">
    <property type="protein sequence ID" value="SAL38849.1"/>
    <property type="molecule type" value="Genomic_DNA"/>
</dbReference>
<proteinExistence type="inferred from homology"/>
<evidence type="ECO:0000313" key="9">
    <source>
        <dbReference type="EMBL" id="SAL38849.1"/>
    </source>
</evidence>
<dbReference type="Proteomes" id="UP000054977">
    <property type="component" value="Unassembled WGS sequence"/>
</dbReference>
<keyword evidence="5 7" id="KW-0548">Nucleotidyltransferase</keyword>
<gene>
    <name evidence="9" type="ORF">AWB65_02888</name>
</gene>
<evidence type="ECO:0000259" key="8">
    <source>
        <dbReference type="Pfam" id="PF00483"/>
    </source>
</evidence>
<sequence>MLKVKKAVFPVAGLGTRFLPATKASPKEMLPIVDKPLIQYAVEEAIAAGITEMIFVTGRGKRAIEDHFDKSYEVEAELQARGKQALLDLVRSIKPSHVDCFYVRQAEPLGLGHAVLCAERMIGEEPFAVMLADDLIDGQPPVLAQMVEVFDHYHSSVIGVEEIDPADSRSYGVIDGKPWADGLFKLSRVVEKPEPEAAPSNLGVVGRYVLMPRIFEHLRKQKPGAGGEIQLTDAIQSLLAHEQVLAHRFKGKRFDCGSKLGYLKATVEFALRHPEVATQFDAYLRELFAARFAAEHAPVVETNGVAAPAANDDDLSEAIA</sequence>
<dbReference type="Gene3D" id="3.90.550.10">
    <property type="entry name" value="Spore Coat Polysaccharide Biosynthesis Protein SpsA, Chain A"/>
    <property type="match status" value="1"/>
</dbReference>
<dbReference type="PANTHER" id="PTHR43197:SF1">
    <property type="entry name" value="UTP--GLUCOSE-1-PHOSPHATE URIDYLYLTRANSFERASE"/>
    <property type="match status" value="1"/>
</dbReference>
<organism evidence="9 10">
    <name type="scientific">Caballeronia humi</name>
    <dbReference type="NCBI Taxonomy" id="326474"/>
    <lineage>
        <taxon>Bacteria</taxon>
        <taxon>Pseudomonadati</taxon>
        <taxon>Pseudomonadota</taxon>
        <taxon>Betaproteobacteria</taxon>
        <taxon>Burkholderiales</taxon>
        <taxon>Burkholderiaceae</taxon>
        <taxon>Caballeronia</taxon>
    </lineage>
</organism>
<evidence type="ECO:0000256" key="3">
    <source>
        <dbReference type="ARBA" id="ARBA00019048"/>
    </source>
</evidence>